<feature type="compositionally biased region" description="Polar residues" evidence="2">
    <location>
        <begin position="13"/>
        <end position="28"/>
    </location>
</feature>
<dbReference type="KEGG" id="cbr:CBG_11547"/>
<dbReference type="HOGENOM" id="CLU_332102_0_0_1"/>
<dbReference type="InParanoid" id="A8XDG5"/>
<feature type="region of interest" description="Disordered" evidence="2">
    <location>
        <begin position="1"/>
        <end position="28"/>
    </location>
</feature>
<feature type="region of interest" description="Disordered" evidence="2">
    <location>
        <begin position="467"/>
        <end position="492"/>
    </location>
</feature>
<dbReference type="InterPro" id="IPR007883">
    <property type="entry name" value="DUF713"/>
</dbReference>
<dbReference type="RefSeq" id="XP_045094587.1">
    <property type="nucleotide sequence ID" value="XM_045238064.1"/>
</dbReference>
<feature type="compositionally biased region" description="Basic and acidic residues" evidence="2">
    <location>
        <begin position="355"/>
        <end position="364"/>
    </location>
</feature>
<evidence type="ECO:0000256" key="2">
    <source>
        <dbReference type="SAM" id="MobiDB-lite"/>
    </source>
</evidence>
<dbReference type="CTD" id="8579680"/>
<accession>A8XDG5</accession>
<dbReference type="GeneID" id="8579680"/>
<dbReference type="Proteomes" id="UP000008549">
    <property type="component" value="Unassembled WGS sequence"/>
</dbReference>
<name>A8XDG5_CAEBR</name>
<dbReference type="EMBL" id="HE600985">
    <property type="protein sequence ID" value="CAP30684.2"/>
    <property type="molecule type" value="Genomic_DNA"/>
</dbReference>
<feature type="coiled-coil region" evidence="1">
    <location>
        <begin position="545"/>
        <end position="608"/>
    </location>
</feature>
<dbReference type="AlphaFoldDB" id="A8XDG5"/>
<sequence>MRLKNSIPENKKTTSSTTQKLGATPEVASSSLAEGEFLIYPTKIIQMKNSENSNTLLKNSDELEGASAVNTDDSEIEFDYKKIEERKNAFEAEMEAENAIHRADMETIRRNRELLDEENSIRMNPSEPRIVEVEGIIQENQNILFTRRDAEEDNLSISSSLLMNINNEFKTVFVEDDAVIRLGAQRKPLIRNKLKNSKHIFSEISFFKNMNRTSQFQKDCRRRLRKMGSRLSVYYGTDVPDFTDDIVYFKCPNISGVDEEDRNNFYNELCESVNATRDDFEKDVQLIERKLFSCLHALSHMSFEYKSLIEIIQKESLKILNSGNVVPDWKTTFMKTVLNNLKQMNLTANVTGNRGKSEEQHIETKQNPGVGQEGSDEQDSGYHVYVDGKTGTERVEVAEENKTLVEVISNGRIELDQSETENQKDNEIDDEEEKIGTENVEEEKAEENKTTIVDQENGPIEMGVELTEESNIEPEKSNKKEKTDTRMDDVEADEENVDPHLAHSDQQEPEEFEEFNKLLASKIEKGKVEEELKQKETQSEINDRMEMLKSENDKILIAKEEYEKAMKDFQALVEKRNNEFLEAEKAKQEIHEEEMKRIRQTRKEFEVNFMGFFKLTILWFDFQEETERIRLKDLREIRAMMFAFSECIRLKLNWEIKEDEWGSLLKRLKASVSRTKNQFIRFLDSMKSLGDFDAEDTKKEELSNLHSQTFSTYDTLYEAYLFIKMLSTEFQDRKFLVVLQKRLSDVCQCILSALLEIDNAMTNQNYLESLKEKFSKFDSSDIFYTSKLREMEKNFVEETYQNIVDPEKYIPKSEVVIDQMSDSNEAQPGNVEEAPDHPNHEIGEGKRQTPEDLDTENTQPCY</sequence>
<reference evidence="3 4" key="1">
    <citation type="journal article" date="2003" name="PLoS Biol.">
        <title>The genome sequence of Caenorhabditis briggsae: a platform for comparative genomics.</title>
        <authorList>
            <person name="Stein L.D."/>
            <person name="Bao Z."/>
            <person name="Blasiar D."/>
            <person name="Blumenthal T."/>
            <person name="Brent M.R."/>
            <person name="Chen N."/>
            <person name="Chinwalla A."/>
            <person name="Clarke L."/>
            <person name="Clee C."/>
            <person name="Coghlan A."/>
            <person name="Coulson A."/>
            <person name="D'Eustachio P."/>
            <person name="Fitch D.H."/>
            <person name="Fulton L.A."/>
            <person name="Fulton R.E."/>
            <person name="Griffiths-Jones S."/>
            <person name="Harris T.W."/>
            <person name="Hillier L.W."/>
            <person name="Kamath R."/>
            <person name="Kuwabara P.E."/>
            <person name="Mardis E.R."/>
            <person name="Marra M.A."/>
            <person name="Miner T.L."/>
            <person name="Minx P."/>
            <person name="Mullikin J.C."/>
            <person name="Plumb R.W."/>
            <person name="Rogers J."/>
            <person name="Schein J.E."/>
            <person name="Sohrmann M."/>
            <person name="Spieth J."/>
            <person name="Stajich J.E."/>
            <person name="Wei C."/>
            <person name="Willey D."/>
            <person name="Wilson R.K."/>
            <person name="Durbin R."/>
            <person name="Waterston R.H."/>
        </authorList>
    </citation>
    <scope>NUCLEOTIDE SEQUENCE [LARGE SCALE GENOMIC DNA]</scope>
    <source>
        <strain evidence="3 4">AF16</strain>
    </source>
</reference>
<dbReference type="STRING" id="6238.A8XDG5"/>
<evidence type="ECO:0000313" key="3">
    <source>
        <dbReference type="EMBL" id="CAP30684.2"/>
    </source>
</evidence>
<feature type="region of interest" description="Disordered" evidence="2">
    <location>
        <begin position="820"/>
        <end position="862"/>
    </location>
</feature>
<evidence type="ECO:0000256" key="1">
    <source>
        <dbReference type="SAM" id="Coils"/>
    </source>
</evidence>
<dbReference type="WormBase" id="CBG11547">
    <property type="protein sequence ID" value="CBP49795"/>
    <property type="gene ID" value="WBGene00032652"/>
</dbReference>
<feature type="region of interest" description="Disordered" evidence="2">
    <location>
        <begin position="352"/>
        <end position="380"/>
    </location>
</feature>
<keyword evidence="1" id="KW-0175">Coiled coil</keyword>
<dbReference type="eggNOG" id="ENOG502TIGH">
    <property type="taxonomic scope" value="Eukaryota"/>
</dbReference>
<feature type="region of interest" description="Disordered" evidence="2">
    <location>
        <begin position="414"/>
        <end position="448"/>
    </location>
</feature>
<feature type="compositionally biased region" description="Acidic residues" evidence="2">
    <location>
        <begin position="427"/>
        <end position="445"/>
    </location>
</feature>
<reference evidence="3 4" key="2">
    <citation type="journal article" date="2011" name="PLoS Genet.">
        <title>Caenorhabditis briggsae recombinant inbred line genotypes reveal inter-strain incompatibility and the evolution of recombination.</title>
        <authorList>
            <person name="Ross J.A."/>
            <person name="Koboldt D.C."/>
            <person name="Staisch J.E."/>
            <person name="Chamberlin H.M."/>
            <person name="Gupta B.P."/>
            <person name="Miller R.D."/>
            <person name="Baird S.E."/>
            <person name="Haag E.S."/>
        </authorList>
    </citation>
    <scope>NUCLEOTIDE SEQUENCE [LARGE SCALE GENOMIC DNA]</scope>
    <source>
        <strain evidence="3 4">AF16</strain>
    </source>
</reference>
<dbReference type="Pfam" id="PF05218">
    <property type="entry name" value="DUF713"/>
    <property type="match status" value="1"/>
</dbReference>
<protein>
    <submittedName>
        <fullName evidence="3">Protein CBG11547</fullName>
    </submittedName>
</protein>
<feature type="compositionally biased region" description="Basic and acidic residues" evidence="2">
    <location>
        <begin position="834"/>
        <end position="850"/>
    </location>
</feature>
<evidence type="ECO:0000313" key="4">
    <source>
        <dbReference type="Proteomes" id="UP000008549"/>
    </source>
</evidence>
<evidence type="ECO:0000313" key="5">
    <source>
        <dbReference type="WormBase" id="CBG11547"/>
    </source>
</evidence>
<proteinExistence type="predicted"/>
<dbReference type="PANTHER" id="PTHR21566:SF7">
    <property type="entry name" value="DUF4455 DOMAIN-CONTAINING PROTEIN-RELATED"/>
    <property type="match status" value="1"/>
</dbReference>
<keyword evidence="4" id="KW-1185">Reference proteome</keyword>
<organism evidence="3 4">
    <name type="scientific">Caenorhabditis briggsae</name>
    <dbReference type="NCBI Taxonomy" id="6238"/>
    <lineage>
        <taxon>Eukaryota</taxon>
        <taxon>Metazoa</taxon>
        <taxon>Ecdysozoa</taxon>
        <taxon>Nematoda</taxon>
        <taxon>Chromadorea</taxon>
        <taxon>Rhabditida</taxon>
        <taxon>Rhabditina</taxon>
        <taxon>Rhabditomorpha</taxon>
        <taxon>Rhabditoidea</taxon>
        <taxon>Rhabditidae</taxon>
        <taxon>Peloderinae</taxon>
        <taxon>Caenorhabditis</taxon>
    </lineage>
</organism>
<dbReference type="PANTHER" id="PTHR21566">
    <property type="entry name" value="CILIA- AND FLAGELLA-ASSOCIATED PROTEIN 251-LIKE-RELATED-RELATED"/>
    <property type="match status" value="1"/>
</dbReference>
<gene>
    <name evidence="3 5" type="ORF">CBG11547</name>
    <name evidence="3" type="ORF">CBG_11547</name>
</gene>
<feature type="compositionally biased region" description="Basic and acidic residues" evidence="2">
    <location>
        <begin position="473"/>
        <end position="489"/>
    </location>
</feature>